<keyword evidence="2" id="KW-1185">Reference proteome</keyword>
<dbReference type="Proteomes" id="UP000597338">
    <property type="component" value="Unassembled WGS sequence"/>
</dbReference>
<organism evidence="1 2">
    <name type="scientific">Parapedobacter defluvii</name>
    <dbReference type="NCBI Taxonomy" id="2045106"/>
    <lineage>
        <taxon>Bacteria</taxon>
        <taxon>Pseudomonadati</taxon>
        <taxon>Bacteroidota</taxon>
        <taxon>Sphingobacteriia</taxon>
        <taxon>Sphingobacteriales</taxon>
        <taxon>Sphingobacteriaceae</taxon>
        <taxon>Parapedobacter</taxon>
    </lineage>
</organism>
<sequence>MFIKGIDMRRTLIIAILLMPFFIKAQEFFLGDKREMISDAMKSGNTPLVQSDLTDDGRYAFDIYALNENNRLVFYFESDDVCTLIAHIMANSMLVPAIRDLGERFRKYSDNEWISHDLRTLVKLNVGTEFFTVVYESVD</sequence>
<gene>
    <name evidence="1" type="ORF">GCM10011386_07770</name>
</gene>
<dbReference type="EMBL" id="BMIK01000002">
    <property type="protein sequence ID" value="GGC18308.1"/>
    <property type="molecule type" value="Genomic_DNA"/>
</dbReference>
<evidence type="ECO:0000313" key="1">
    <source>
        <dbReference type="EMBL" id="GGC18308.1"/>
    </source>
</evidence>
<protein>
    <submittedName>
        <fullName evidence="1">Uncharacterized protein</fullName>
    </submittedName>
</protein>
<reference evidence="2" key="1">
    <citation type="journal article" date="2019" name="Int. J. Syst. Evol. Microbiol.">
        <title>The Global Catalogue of Microorganisms (GCM) 10K type strain sequencing project: providing services to taxonomists for standard genome sequencing and annotation.</title>
        <authorList>
            <consortium name="The Broad Institute Genomics Platform"/>
            <consortium name="The Broad Institute Genome Sequencing Center for Infectious Disease"/>
            <person name="Wu L."/>
            <person name="Ma J."/>
        </authorList>
    </citation>
    <scope>NUCLEOTIDE SEQUENCE [LARGE SCALE GENOMIC DNA]</scope>
    <source>
        <strain evidence="2">CGMCC 1.15342</strain>
    </source>
</reference>
<comment type="caution">
    <text evidence="1">The sequence shown here is derived from an EMBL/GenBank/DDBJ whole genome shotgun (WGS) entry which is preliminary data.</text>
</comment>
<proteinExistence type="predicted"/>
<evidence type="ECO:0000313" key="2">
    <source>
        <dbReference type="Proteomes" id="UP000597338"/>
    </source>
</evidence>
<name>A0ABQ1L655_9SPHI</name>
<accession>A0ABQ1L655</accession>